<evidence type="ECO:0000313" key="2">
    <source>
        <dbReference type="Proteomes" id="UP000189433"/>
    </source>
</evidence>
<dbReference type="Proteomes" id="UP000189433">
    <property type="component" value="Unassembled WGS sequence"/>
</dbReference>
<reference evidence="1 2" key="1">
    <citation type="submission" date="2016-10" db="EMBL/GenBank/DDBJ databases">
        <title>Rodentibacter gen. nov. and new species.</title>
        <authorList>
            <person name="Christensen H."/>
        </authorList>
    </citation>
    <scope>NUCLEOTIDE SEQUENCE [LARGE SCALE GENOMIC DNA]</scope>
    <source>
        <strain evidence="1 2">CCUG17206</strain>
    </source>
</reference>
<dbReference type="AlphaFoldDB" id="A0A1V3IGW7"/>
<accession>A0A1V3IGW7</accession>
<gene>
    <name evidence="1" type="ORF">BKK50_10360</name>
</gene>
<sequence>MKPITDIGECLISTAERDYFFKPSLKAMAVLGSPVEIVQIYAELHGSEVRALLDKVSTTSTVFQEYVFDVIYSPVFGRKILQHAMNVLCACCEEDVSELIGEWKAGERGLVYVRGALPYSDVITLARHLMMHGVIGCCPLDVPANKSVGSYSNEFQAIEYISLVRTAFGLSRQDAENLTMTEFQQLIKSQQPQKKARHFTDDEYDRIMAEYEQSRLSEG</sequence>
<name>A0A1V3IGW7_9PAST</name>
<comment type="caution">
    <text evidence="1">The sequence shown here is derived from an EMBL/GenBank/DDBJ whole genome shotgun (WGS) entry which is preliminary data.</text>
</comment>
<evidence type="ECO:0000313" key="1">
    <source>
        <dbReference type="EMBL" id="OOF39727.1"/>
    </source>
</evidence>
<dbReference type="InterPro" id="IPR046213">
    <property type="entry name" value="DUF6246"/>
</dbReference>
<proteinExistence type="predicted"/>
<organism evidence="1 2">
    <name type="scientific">Rodentibacter rarus</name>
    <dbReference type="NCBI Taxonomy" id="1908260"/>
    <lineage>
        <taxon>Bacteria</taxon>
        <taxon>Pseudomonadati</taxon>
        <taxon>Pseudomonadota</taxon>
        <taxon>Gammaproteobacteria</taxon>
        <taxon>Pasteurellales</taxon>
        <taxon>Pasteurellaceae</taxon>
        <taxon>Rodentibacter</taxon>
    </lineage>
</organism>
<dbReference type="Pfam" id="PF19759">
    <property type="entry name" value="DUF6246"/>
    <property type="match status" value="1"/>
</dbReference>
<dbReference type="EMBL" id="MLHJ01000118">
    <property type="protein sequence ID" value="OOF39727.1"/>
    <property type="molecule type" value="Genomic_DNA"/>
</dbReference>
<protein>
    <submittedName>
        <fullName evidence="1">Uncharacterized protein</fullName>
    </submittedName>
</protein>
<keyword evidence="2" id="KW-1185">Reference proteome</keyword>